<comment type="caution">
    <text evidence="1">The sequence shown here is derived from an EMBL/GenBank/DDBJ whole genome shotgun (WGS) entry which is preliminary data.</text>
</comment>
<dbReference type="RefSeq" id="WP_137250198.1">
    <property type="nucleotide sequence ID" value="NZ_SZQA01000033.1"/>
</dbReference>
<organism evidence="1 2">
    <name type="scientific">Herbidospora galbida</name>
    <dbReference type="NCBI Taxonomy" id="2575442"/>
    <lineage>
        <taxon>Bacteria</taxon>
        <taxon>Bacillati</taxon>
        <taxon>Actinomycetota</taxon>
        <taxon>Actinomycetes</taxon>
        <taxon>Streptosporangiales</taxon>
        <taxon>Streptosporangiaceae</taxon>
        <taxon>Herbidospora</taxon>
    </lineage>
</organism>
<dbReference type="EMBL" id="SZQA01000033">
    <property type="protein sequence ID" value="TKK84614.1"/>
    <property type="molecule type" value="Genomic_DNA"/>
</dbReference>
<evidence type="ECO:0000313" key="2">
    <source>
        <dbReference type="Proteomes" id="UP000308705"/>
    </source>
</evidence>
<keyword evidence="2" id="KW-1185">Reference proteome</keyword>
<evidence type="ECO:0000313" key="1">
    <source>
        <dbReference type="EMBL" id="TKK84614.1"/>
    </source>
</evidence>
<gene>
    <name evidence="1" type="ORF">FDA94_28715</name>
</gene>
<proteinExistence type="predicted"/>
<sequence length="91" mass="10420">MTTVTDGWRVGDVVRLPADQTVWEVDSVYRRQGEVVELILGRSDANTTDDGARWARGTVRAVSPDRVTRVKHWYERTLYGLDEESRWGEPA</sequence>
<dbReference type="AlphaFoldDB" id="A0A4U3M982"/>
<accession>A0A4U3M982</accession>
<protein>
    <submittedName>
        <fullName evidence="1">Uncharacterized protein</fullName>
    </submittedName>
</protein>
<reference evidence="1 2" key="1">
    <citation type="submission" date="2019-04" db="EMBL/GenBank/DDBJ databases">
        <title>Herbidospora sp. NEAU-GS14.nov., a novel actinomycete isolated from soil.</title>
        <authorList>
            <person name="Han L."/>
        </authorList>
    </citation>
    <scope>NUCLEOTIDE SEQUENCE [LARGE SCALE GENOMIC DNA]</scope>
    <source>
        <strain evidence="1 2">NEAU-GS14</strain>
    </source>
</reference>
<name>A0A4U3M982_9ACTN</name>
<dbReference type="Proteomes" id="UP000308705">
    <property type="component" value="Unassembled WGS sequence"/>
</dbReference>